<feature type="transmembrane region" description="Helical" evidence="3">
    <location>
        <begin position="247"/>
        <end position="270"/>
    </location>
</feature>
<feature type="transmembrane region" description="Helical" evidence="3">
    <location>
        <begin position="163"/>
        <end position="184"/>
    </location>
</feature>
<keyword evidence="3" id="KW-1133">Transmembrane helix</keyword>
<evidence type="ECO:0000256" key="3">
    <source>
        <dbReference type="SAM" id="Phobius"/>
    </source>
</evidence>
<organism evidence="4 5">
    <name type="scientific">Eumeta variegata</name>
    <name type="common">Bagworm moth</name>
    <name type="synonym">Eumeta japonica</name>
    <dbReference type="NCBI Taxonomy" id="151549"/>
    <lineage>
        <taxon>Eukaryota</taxon>
        <taxon>Metazoa</taxon>
        <taxon>Ecdysozoa</taxon>
        <taxon>Arthropoda</taxon>
        <taxon>Hexapoda</taxon>
        <taxon>Insecta</taxon>
        <taxon>Pterygota</taxon>
        <taxon>Neoptera</taxon>
        <taxon>Endopterygota</taxon>
        <taxon>Lepidoptera</taxon>
        <taxon>Glossata</taxon>
        <taxon>Ditrysia</taxon>
        <taxon>Tineoidea</taxon>
        <taxon>Psychidae</taxon>
        <taxon>Oiketicinae</taxon>
        <taxon>Eumeta</taxon>
    </lineage>
</organism>
<dbReference type="SUPFAM" id="SSF103473">
    <property type="entry name" value="MFS general substrate transporter"/>
    <property type="match status" value="1"/>
</dbReference>
<dbReference type="AlphaFoldDB" id="A0A4C1TQH5"/>
<dbReference type="PANTHER" id="PTHR10686:SF18">
    <property type="entry name" value="IP11787P-RELATED"/>
    <property type="match status" value="1"/>
</dbReference>
<feature type="compositionally biased region" description="Basic and acidic residues" evidence="2">
    <location>
        <begin position="363"/>
        <end position="372"/>
    </location>
</feature>
<accession>A0A4C1TQH5</accession>
<keyword evidence="3" id="KW-0812">Transmembrane</keyword>
<dbReference type="Pfam" id="PF01770">
    <property type="entry name" value="Folate_carrier"/>
    <property type="match status" value="1"/>
</dbReference>
<feature type="transmembrane region" description="Helical" evidence="3">
    <location>
        <begin position="191"/>
        <end position="210"/>
    </location>
</feature>
<evidence type="ECO:0000256" key="1">
    <source>
        <dbReference type="ARBA" id="ARBA00005773"/>
    </source>
</evidence>
<dbReference type="Proteomes" id="UP000299102">
    <property type="component" value="Unassembled WGS sequence"/>
</dbReference>
<feature type="compositionally biased region" description="Basic residues" evidence="2">
    <location>
        <begin position="373"/>
        <end position="383"/>
    </location>
</feature>
<dbReference type="EMBL" id="BGZK01000078">
    <property type="protein sequence ID" value="GBP16230.1"/>
    <property type="molecule type" value="Genomic_DNA"/>
</dbReference>
<dbReference type="OrthoDB" id="18814at2759"/>
<gene>
    <name evidence="4" type="primary">Slc19a3</name>
    <name evidence="4" type="ORF">EVAR_93602_1</name>
</gene>
<dbReference type="GO" id="GO:0005886">
    <property type="term" value="C:plasma membrane"/>
    <property type="evidence" value="ECO:0007669"/>
    <property type="project" value="TreeGrafter"/>
</dbReference>
<evidence type="ECO:0000256" key="2">
    <source>
        <dbReference type="SAM" id="MobiDB-lite"/>
    </source>
</evidence>
<evidence type="ECO:0000313" key="4">
    <source>
        <dbReference type="EMBL" id="GBP16230.1"/>
    </source>
</evidence>
<dbReference type="InterPro" id="IPR002666">
    <property type="entry name" value="Folate_carrier"/>
</dbReference>
<dbReference type="GO" id="GO:0090482">
    <property type="term" value="F:vitamin transmembrane transporter activity"/>
    <property type="evidence" value="ECO:0007669"/>
    <property type="project" value="InterPro"/>
</dbReference>
<evidence type="ECO:0000313" key="5">
    <source>
        <dbReference type="Proteomes" id="UP000299102"/>
    </source>
</evidence>
<keyword evidence="3" id="KW-0472">Membrane</keyword>
<proteinExistence type="inferred from homology"/>
<feature type="transmembrane region" description="Helical" evidence="3">
    <location>
        <begin position="126"/>
        <end position="143"/>
    </location>
</feature>
<comment type="similarity">
    <text evidence="1">Belongs to the reduced folate carrier (RFC) transporter (TC 2.A.48) family.</text>
</comment>
<dbReference type="STRING" id="151549.A0A4C1TQH5"/>
<protein>
    <submittedName>
        <fullName evidence="4">Thiamine transporter 2</fullName>
    </submittedName>
</protein>
<dbReference type="InterPro" id="IPR036259">
    <property type="entry name" value="MFS_trans_sf"/>
</dbReference>
<dbReference type="PANTHER" id="PTHR10686">
    <property type="entry name" value="FOLATE TRANSPORTER"/>
    <property type="match status" value="1"/>
</dbReference>
<feature type="transmembrane region" description="Helical" evidence="3">
    <location>
        <begin position="216"/>
        <end position="235"/>
    </location>
</feature>
<keyword evidence="5" id="KW-1185">Reference proteome</keyword>
<sequence>MQVDPEKYPKVSSFTRMASLSGRFLSGVSAQVLISLDVMNYRDLNYITLTAQILATVWALWLPSVKYGIYFHRKTSLTDSVQTETNLQINRPTHDQESKKGFKKNFLDASTLIIHHSYVAYRKSKVIIWSLLYASVLALYMQVQTYVQLLWKEMQSDSDSTMIYNGAVEAATTLFGAGGAYIASMWGPNPVPVFVTGLQGGLLFMATYPGNIYLSYVGYILVGVMFHYTITLASAQVAGQLSDDGCFGLIFGINTLIGTGLQSLLTFVLISENALELPIVSQIYAIIIQSAKISAGTYYGSKDTALCDRQTGRWLNEWTVRERRLRNSPVGTLWKLRYAPLTLCAHNESETRPFHSGMVSPPKSERETDIKVKGTRPFHRSYS</sequence>
<feature type="region of interest" description="Disordered" evidence="2">
    <location>
        <begin position="353"/>
        <end position="383"/>
    </location>
</feature>
<dbReference type="Gene3D" id="1.20.1250.20">
    <property type="entry name" value="MFS general substrate transporter like domains"/>
    <property type="match status" value="1"/>
</dbReference>
<name>A0A4C1TQH5_EUMVA</name>
<comment type="caution">
    <text evidence="4">The sequence shown here is derived from an EMBL/GenBank/DDBJ whole genome shotgun (WGS) entry which is preliminary data.</text>
</comment>
<reference evidence="4 5" key="1">
    <citation type="journal article" date="2019" name="Commun. Biol.">
        <title>The bagworm genome reveals a unique fibroin gene that provides high tensile strength.</title>
        <authorList>
            <person name="Kono N."/>
            <person name="Nakamura H."/>
            <person name="Ohtoshi R."/>
            <person name="Tomita M."/>
            <person name="Numata K."/>
            <person name="Arakawa K."/>
        </authorList>
    </citation>
    <scope>NUCLEOTIDE SEQUENCE [LARGE SCALE GENOMIC DNA]</scope>
</reference>
<feature type="transmembrane region" description="Helical" evidence="3">
    <location>
        <begin position="46"/>
        <end position="65"/>
    </location>
</feature>